<gene>
    <name evidence="5" type="primary">LOC114345210</name>
</gene>
<evidence type="ECO:0000256" key="1">
    <source>
        <dbReference type="SAM" id="MobiDB-lite"/>
    </source>
</evidence>
<feature type="compositionally biased region" description="Polar residues" evidence="1">
    <location>
        <begin position="129"/>
        <end position="139"/>
    </location>
</feature>
<dbReference type="RefSeq" id="XP_028151829.1">
    <property type="nucleotide sequence ID" value="XM_028296028.1"/>
</dbReference>
<reference evidence="3" key="2">
    <citation type="submission" date="2025-05" db="UniProtKB">
        <authorList>
            <consortium name="EnsemblMetazoa"/>
        </authorList>
    </citation>
    <scope>IDENTIFICATION</scope>
</reference>
<keyword evidence="2" id="KW-0732">Signal</keyword>
<dbReference type="Proteomes" id="UP001652700">
    <property type="component" value="Unplaced"/>
</dbReference>
<dbReference type="AlphaFoldDB" id="A0A6P7GQH2"/>
<evidence type="ECO:0000313" key="4">
    <source>
        <dbReference type="Proteomes" id="UP001652700"/>
    </source>
</evidence>
<organism evidence="5">
    <name type="scientific">Diabrotica virgifera virgifera</name>
    <name type="common">western corn rootworm</name>
    <dbReference type="NCBI Taxonomy" id="50390"/>
    <lineage>
        <taxon>Eukaryota</taxon>
        <taxon>Metazoa</taxon>
        <taxon>Ecdysozoa</taxon>
        <taxon>Arthropoda</taxon>
        <taxon>Hexapoda</taxon>
        <taxon>Insecta</taxon>
        <taxon>Pterygota</taxon>
        <taxon>Neoptera</taxon>
        <taxon>Endopterygota</taxon>
        <taxon>Coleoptera</taxon>
        <taxon>Polyphaga</taxon>
        <taxon>Cucujiformia</taxon>
        <taxon>Chrysomeloidea</taxon>
        <taxon>Chrysomelidae</taxon>
        <taxon>Galerucinae</taxon>
        <taxon>Diabroticina</taxon>
        <taxon>Diabroticites</taxon>
        <taxon>Diabrotica</taxon>
    </lineage>
</organism>
<dbReference type="InParanoid" id="A0A6P7GQH2"/>
<protein>
    <submittedName>
        <fullName evidence="5">Uncharacterized protein LOC114345210</fullName>
    </submittedName>
</protein>
<accession>A0A6P7GQH2</accession>
<dbReference type="OrthoDB" id="6620644at2759"/>
<evidence type="ECO:0000313" key="3">
    <source>
        <dbReference type="EnsemblMetazoa" id="XP_050497453.1"/>
    </source>
</evidence>
<evidence type="ECO:0000256" key="2">
    <source>
        <dbReference type="SAM" id="SignalP"/>
    </source>
</evidence>
<reference evidence="5" key="1">
    <citation type="submission" date="2025-04" db="UniProtKB">
        <authorList>
            <consortium name="RefSeq"/>
        </authorList>
    </citation>
    <scope>IDENTIFICATION</scope>
    <source>
        <tissue evidence="5">Whole insect</tissue>
    </source>
</reference>
<keyword evidence="4" id="KW-1185">Reference proteome</keyword>
<feature type="chain" id="PRO_5027842398" evidence="2">
    <location>
        <begin position="22"/>
        <end position="139"/>
    </location>
</feature>
<feature type="signal peptide" evidence="2">
    <location>
        <begin position="1"/>
        <end position="21"/>
    </location>
</feature>
<proteinExistence type="predicted"/>
<feature type="region of interest" description="Disordered" evidence="1">
    <location>
        <begin position="108"/>
        <end position="139"/>
    </location>
</feature>
<dbReference type="EnsemblMetazoa" id="XM_050641496.1">
    <property type="protein sequence ID" value="XP_050497453.1"/>
    <property type="gene ID" value="LOC126878653"/>
</dbReference>
<evidence type="ECO:0000313" key="5">
    <source>
        <dbReference type="RefSeq" id="XP_028151829.1"/>
    </source>
</evidence>
<sequence>MFFRMLVLFSLSLIYIEIAESTPVLVQTSRHFLYGVPGYIPVYIRKGDTPLEEINPNLAEAFYVNAQKHNRITYGRFIGGKSDNEAIKPGYPDGIKISEVDKTFLDTDLDVEDEEPSVSKPQESKTEKPSSNIQKIPRA</sequence>
<name>A0A6P7GQH2_DIAVI</name>